<comment type="catalytic activity">
    <reaction evidence="12">
        <text>H(+)(in) = H(+)(out)</text>
        <dbReference type="Rhea" id="RHEA:34979"/>
        <dbReference type="ChEBI" id="CHEBI:15378"/>
    </reaction>
</comment>
<feature type="transmembrane region" description="Helical" evidence="17">
    <location>
        <begin position="217"/>
        <end position="238"/>
    </location>
</feature>
<evidence type="ECO:0000256" key="10">
    <source>
        <dbReference type="ARBA" id="ARBA00023136"/>
    </source>
</evidence>
<evidence type="ECO:0000256" key="11">
    <source>
        <dbReference type="ARBA" id="ARBA00023303"/>
    </source>
</evidence>
<feature type="transmembrane region" description="Helical" evidence="17">
    <location>
        <begin position="26"/>
        <end position="49"/>
    </location>
</feature>
<reference evidence="18" key="2">
    <citation type="submission" date="2025-08" db="UniProtKB">
        <authorList>
            <consortium name="Ensembl"/>
        </authorList>
    </citation>
    <scope>IDENTIFICATION</scope>
    <source>
        <strain evidence="18">Hd-rR</strain>
    </source>
</reference>
<evidence type="ECO:0000256" key="15">
    <source>
        <dbReference type="ARBA" id="ARBA00034544"/>
    </source>
</evidence>
<evidence type="ECO:0000256" key="6">
    <source>
        <dbReference type="ARBA" id="ARBA00022826"/>
    </source>
</evidence>
<dbReference type="Pfam" id="PF06736">
    <property type="entry name" value="TMEM175"/>
    <property type="match status" value="2"/>
</dbReference>
<feature type="transmembrane region" description="Helical" evidence="17">
    <location>
        <begin position="362"/>
        <end position="384"/>
    </location>
</feature>
<evidence type="ECO:0000256" key="4">
    <source>
        <dbReference type="ARBA" id="ARBA00022538"/>
    </source>
</evidence>
<dbReference type="GO" id="GO:0015252">
    <property type="term" value="F:proton channel activity"/>
    <property type="evidence" value="ECO:0007669"/>
    <property type="project" value="InterPro"/>
</dbReference>
<evidence type="ECO:0000313" key="19">
    <source>
        <dbReference type="Proteomes" id="UP000001038"/>
    </source>
</evidence>
<feature type="transmembrane region" description="Helical" evidence="17">
    <location>
        <begin position="250"/>
        <end position="270"/>
    </location>
</feature>
<keyword evidence="6" id="KW-0631">Potassium channel</keyword>
<evidence type="ECO:0000256" key="12">
    <source>
        <dbReference type="ARBA" id="ARBA00024169"/>
    </source>
</evidence>
<evidence type="ECO:0000313" key="18">
    <source>
        <dbReference type="Ensembl" id="ENSORLP00000033676.1"/>
    </source>
</evidence>
<feature type="transmembrane region" description="Helical" evidence="17">
    <location>
        <begin position="55"/>
        <end position="80"/>
    </location>
</feature>
<evidence type="ECO:0000256" key="2">
    <source>
        <dbReference type="ARBA" id="ARBA00006920"/>
    </source>
</evidence>
<dbReference type="InterPro" id="IPR010617">
    <property type="entry name" value="TMEM175-like"/>
</dbReference>
<feature type="transmembrane region" description="Helical" evidence="17">
    <location>
        <begin position="327"/>
        <end position="350"/>
    </location>
</feature>
<evidence type="ECO:0000256" key="17">
    <source>
        <dbReference type="SAM" id="Phobius"/>
    </source>
</evidence>
<feature type="transmembrane region" description="Helical" evidence="17">
    <location>
        <begin position="106"/>
        <end position="128"/>
    </location>
</feature>
<gene>
    <name evidence="18" type="primary">TMEM175</name>
    <name evidence="18" type="synonym">tmem175</name>
</gene>
<dbReference type="GO" id="GO:0016020">
    <property type="term" value="C:membrane"/>
    <property type="evidence" value="ECO:0007669"/>
    <property type="project" value="UniProtKB-SubCell"/>
</dbReference>
<keyword evidence="11" id="KW-0407">Ion channel</keyword>
<keyword evidence="4" id="KW-0633">Potassium transport</keyword>
<dbReference type="Ensembl" id="ENSORLT00000036502.1">
    <property type="protein sequence ID" value="ENSORLP00000033676.1"/>
    <property type="gene ID" value="ENSORLG00000016923.2"/>
</dbReference>
<dbReference type="Proteomes" id="UP000001038">
    <property type="component" value="Chromosome 9"/>
</dbReference>
<evidence type="ECO:0000256" key="3">
    <source>
        <dbReference type="ARBA" id="ARBA00022448"/>
    </source>
</evidence>
<organism evidence="18 19">
    <name type="scientific">Oryzias latipes</name>
    <name type="common">Japanese rice fish</name>
    <name type="synonym">Japanese killifish</name>
    <dbReference type="NCBI Taxonomy" id="8090"/>
    <lineage>
        <taxon>Eukaryota</taxon>
        <taxon>Metazoa</taxon>
        <taxon>Chordata</taxon>
        <taxon>Craniata</taxon>
        <taxon>Vertebrata</taxon>
        <taxon>Euteleostomi</taxon>
        <taxon>Actinopterygii</taxon>
        <taxon>Neopterygii</taxon>
        <taxon>Teleostei</taxon>
        <taxon>Neoteleostei</taxon>
        <taxon>Acanthomorphata</taxon>
        <taxon>Ovalentaria</taxon>
        <taxon>Atherinomorphae</taxon>
        <taxon>Beloniformes</taxon>
        <taxon>Adrianichthyidae</taxon>
        <taxon>Oryziinae</taxon>
        <taxon>Oryzias</taxon>
    </lineage>
</organism>
<keyword evidence="5 17" id="KW-0812">Transmembrane</keyword>
<evidence type="ECO:0000256" key="1">
    <source>
        <dbReference type="ARBA" id="ARBA00004141"/>
    </source>
</evidence>
<reference evidence="18 19" key="1">
    <citation type="journal article" date="2007" name="Nature">
        <title>The medaka draft genome and insights into vertebrate genome evolution.</title>
        <authorList>
            <person name="Kasahara M."/>
            <person name="Naruse K."/>
            <person name="Sasaki S."/>
            <person name="Nakatani Y."/>
            <person name="Qu W."/>
            <person name="Ahsan B."/>
            <person name="Yamada T."/>
            <person name="Nagayasu Y."/>
            <person name="Doi K."/>
            <person name="Kasai Y."/>
            <person name="Jindo T."/>
            <person name="Kobayashi D."/>
            <person name="Shimada A."/>
            <person name="Toyoda A."/>
            <person name="Kuroki Y."/>
            <person name="Fujiyama A."/>
            <person name="Sasaki T."/>
            <person name="Shimizu A."/>
            <person name="Asakawa S."/>
            <person name="Shimizu N."/>
            <person name="Hashimoto S."/>
            <person name="Yang J."/>
            <person name="Lee Y."/>
            <person name="Matsushima K."/>
            <person name="Sugano S."/>
            <person name="Sakaizumi M."/>
            <person name="Narita T."/>
            <person name="Ohishi K."/>
            <person name="Haga S."/>
            <person name="Ohta F."/>
            <person name="Nomoto H."/>
            <person name="Nogata K."/>
            <person name="Morishita T."/>
            <person name="Endo T."/>
            <person name="Shin-I T."/>
            <person name="Takeda H."/>
            <person name="Morishita S."/>
            <person name="Kohara Y."/>
        </authorList>
    </citation>
    <scope>NUCLEOTIDE SEQUENCE [LARGE SCALE GENOMIC DNA]</scope>
    <source>
        <strain evidence="18 19">Hd-rR</strain>
    </source>
</reference>
<evidence type="ECO:0000256" key="16">
    <source>
        <dbReference type="ARBA" id="ARBA00044317"/>
    </source>
</evidence>
<dbReference type="PANTHER" id="PTHR31462:SF5">
    <property type="entry name" value="ENDOSOMAL_LYSOSOMAL PROTON CHANNEL TMEM175"/>
    <property type="match status" value="1"/>
</dbReference>
<name>A0A3B3HPF8_ORYLA</name>
<keyword evidence="7" id="KW-0630">Potassium</keyword>
<reference evidence="18" key="3">
    <citation type="submission" date="2025-09" db="UniProtKB">
        <authorList>
            <consortium name="Ensembl"/>
        </authorList>
    </citation>
    <scope>IDENTIFICATION</scope>
    <source>
        <strain evidence="18">Hd-rR</strain>
    </source>
</reference>
<evidence type="ECO:0000256" key="5">
    <source>
        <dbReference type="ARBA" id="ARBA00022692"/>
    </source>
</evidence>
<keyword evidence="10 17" id="KW-0472">Membrane</keyword>
<dbReference type="AlphaFoldDB" id="A0A3B3HPF8"/>
<dbReference type="GeneTree" id="ENSGT00390000015667"/>
<sequence length="408" mass="45873">MTFLIVTVAWAAHIRLFQVIVRIDDCLALLNLACMMLITFLPYTFSLMAMFPQNILGMLLFCGCVMVIGIIQCVIVLYAFSRPFLLDEQIQISENQNFYRSHILKVIMRVPIMCFFAIIFSFIFFQLVGGPLVSPVRALSFTGQVEESPDEVLFYTYLPSEPLSKERVEAFSDGVYAIVATLLILDICEDNVPDPAVVQQRFGGSLVAALQAYGPEYLAYFGSFATVGLLWFVHHSLFLHVTKATRLMGLLNAFSLAFVGGLPLAYQLTHEFPRNSRNELEAIQISCVIIFFAGIFQLALWVVALYNQRESLHPDVWYGGREHVFMLAKLALYPCVALGTFFLTCVLAEFSASIFHLMEITVPFAFLLLRLLVRIGLALLRLLFSVSRPDGRAQERPSPCLWRGGGRG</sequence>
<evidence type="ECO:0000256" key="8">
    <source>
        <dbReference type="ARBA" id="ARBA00022989"/>
    </source>
</evidence>
<protein>
    <recommendedName>
        <fullName evidence="15">Endosomal/lysosomal proton channel TMEM175</fullName>
    </recommendedName>
    <alternativeName>
        <fullName evidence="16">Potassium channel TMEM175</fullName>
    </alternativeName>
    <alternativeName>
        <fullName evidence="13">Transmembrane protein 175</fullName>
    </alternativeName>
</protein>
<comment type="similarity">
    <text evidence="2">Belongs to the TMEM175 family.</text>
</comment>
<dbReference type="Bgee" id="ENSORLG00000016923">
    <property type="expression patterns" value="Expressed in bone element and 14 other cell types or tissues"/>
</dbReference>
<keyword evidence="3" id="KW-0813">Transport</keyword>
<keyword evidence="8 17" id="KW-1133">Transmembrane helix</keyword>
<comment type="subcellular location">
    <subcellularLocation>
        <location evidence="1">Membrane</location>
        <topology evidence="1">Multi-pass membrane protein</topology>
    </subcellularLocation>
</comment>
<evidence type="ECO:0000256" key="13">
    <source>
        <dbReference type="ARBA" id="ARBA00030477"/>
    </source>
</evidence>
<evidence type="ECO:0000256" key="14">
    <source>
        <dbReference type="ARBA" id="ARBA00034430"/>
    </source>
</evidence>
<dbReference type="GO" id="GO:0005267">
    <property type="term" value="F:potassium channel activity"/>
    <property type="evidence" value="ECO:0007669"/>
    <property type="project" value="UniProtKB-KW"/>
</dbReference>
<dbReference type="PANTHER" id="PTHR31462">
    <property type="entry name" value="ENDOSOMAL/LYSOSOMAL POTASSIUM CHANNEL TMEM175"/>
    <property type="match status" value="1"/>
</dbReference>
<accession>A0A3B3HPF8</accession>
<comment type="catalytic activity">
    <reaction evidence="14">
        <text>K(+)(in) = K(+)(out)</text>
        <dbReference type="Rhea" id="RHEA:29463"/>
        <dbReference type="ChEBI" id="CHEBI:29103"/>
    </reaction>
</comment>
<keyword evidence="9" id="KW-0406">Ion transport</keyword>
<evidence type="ECO:0000256" key="9">
    <source>
        <dbReference type="ARBA" id="ARBA00023065"/>
    </source>
</evidence>
<feature type="transmembrane region" description="Helical" evidence="17">
    <location>
        <begin position="282"/>
        <end position="306"/>
    </location>
</feature>
<proteinExistence type="inferred from homology"/>
<evidence type="ECO:0000256" key="7">
    <source>
        <dbReference type="ARBA" id="ARBA00022958"/>
    </source>
</evidence>
<keyword evidence="19" id="KW-1185">Reference proteome</keyword>